<keyword evidence="7" id="KW-1133">Transmembrane helix</keyword>
<proteinExistence type="predicted"/>
<reference evidence="8" key="2">
    <citation type="submission" date="2023-01" db="EMBL/GenBank/DDBJ databases">
        <title>Draft genome sequence of Agaribacter marinus strain NBRC 110023.</title>
        <authorList>
            <person name="Sun Q."/>
            <person name="Mori K."/>
        </authorList>
    </citation>
    <scope>NUCLEOTIDE SEQUENCE</scope>
    <source>
        <strain evidence="8">NBRC 110023</strain>
    </source>
</reference>
<keyword evidence="6" id="KW-0012">Acyltransferase</keyword>
<dbReference type="RefSeq" id="WP_284217028.1">
    <property type="nucleotide sequence ID" value="NZ_BSOT01000005.1"/>
</dbReference>
<evidence type="ECO:0000256" key="3">
    <source>
        <dbReference type="ARBA" id="ARBA00022519"/>
    </source>
</evidence>
<organism evidence="8 9">
    <name type="scientific">Agaribacter marinus</name>
    <dbReference type="NCBI Taxonomy" id="1431249"/>
    <lineage>
        <taxon>Bacteria</taxon>
        <taxon>Pseudomonadati</taxon>
        <taxon>Pseudomonadota</taxon>
        <taxon>Gammaproteobacteria</taxon>
        <taxon>Alteromonadales</taxon>
        <taxon>Alteromonadaceae</taxon>
        <taxon>Agaribacter</taxon>
    </lineage>
</organism>
<comment type="caution">
    <text evidence="8">The sequence shown here is derived from an EMBL/GenBank/DDBJ whole genome shotgun (WGS) entry which is preliminary data.</text>
</comment>
<dbReference type="Pfam" id="PF03279">
    <property type="entry name" value="Lip_A_acyltrans"/>
    <property type="match status" value="1"/>
</dbReference>
<evidence type="ECO:0000256" key="7">
    <source>
        <dbReference type="SAM" id="Phobius"/>
    </source>
</evidence>
<keyword evidence="7" id="KW-0812">Transmembrane</keyword>
<dbReference type="InterPro" id="IPR014548">
    <property type="entry name" value="Ac_Trasf"/>
</dbReference>
<protein>
    <recommendedName>
        <fullName evidence="10">Acyltransferase</fullName>
    </recommendedName>
</protein>
<dbReference type="InterPro" id="IPR004960">
    <property type="entry name" value="LipA_acyltrans"/>
</dbReference>
<dbReference type="GO" id="GO:0005886">
    <property type="term" value="C:plasma membrane"/>
    <property type="evidence" value="ECO:0007669"/>
    <property type="project" value="UniProtKB-SubCell"/>
</dbReference>
<dbReference type="GO" id="GO:0016746">
    <property type="term" value="F:acyltransferase activity"/>
    <property type="evidence" value="ECO:0007669"/>
    <property type="project" value="UniProtKB-KW"/>
</dbReference>
<evidence type="ECO:0000256" key="1">
    <source>
        <dbReference type="ARBA" id="ARBA00004533"/>
    </source>
</evidence>
<evidence type="ECO:0000256" key="4">
    <source>
        <dbReference type="ARBA" id="ARBA00022679"/>
    </source>
</evidence>
<comment type="subcellular location">
    <subcellularLocation>
        <location evidence="1">Cell inner membrane</location>
    </subcellularLocation>
</comment>
<accession>A0AA37SVY1</accession>
<feature type="transmembrane region" description="Helical" evidence="7">
    <location>
        <begin position="29"/>
        <end position="55"/>
    </location>
</feature>
<dbReference type="PANTHER" id="PTHR30606:SF9">
    <property type="entry name" value="LIPID A BIOSYNTHESIS LAUROYLTRANSFERASE"/>
    <property type="match status" value="1"/>
</dbReference>
<dbReference type="PIRSF" id="PIRSF028561">
    <property type="entry name" value="Ac_Trasf"/>
    <property type="match status" value="1"/>
</dbReference>
<dbReference type="AlphaFoldDB" id="A0AA37SVY1"/>
<name>A0AA37SVY1_9ALTE</name>
<sequence>MASKNGEASGNQTHWTQVQENGTVLGIKILLAIYSVFGRTIFTLILAPVMAYYYFASSVARNASKQYIKYITPYLSPNQAKELSTFKHFMQFGQMMLDKLLVWMGKIDANDIVFQTPSVVDNIKRQTRGTVIIVSHLGNIEVCNALRQKLDAVKLTIIVNTQHAQKFNSLMKQLNNESQAELLQVNDLSPATAMLLSERIDRGEMIVIAGDRTPEKNERVSNVEFLGHQTSLPQGPFILASLLKCPVHLLFCLKQGRKYHIYVDVFSEQLKFARKTREASLDMVVQEFADRLAHYCQIAPLQWFNFFPFWSVTKLEGKEKKTMSVLK</sequence>
<evidence type="ECO:0000313" key="9">
    <source>
        <dbReference type="Proteomes" id="UP001156601"/>
    </source>
</evidence>
<evidence type="ECO:0000313" key="8">
    <source>
        <dbReference type="EMBL" id="GLR70746.1"/>
    </source>
</evidence>
<evidence type="ECO:0008006" key="10">
    <source>
        <dbReference type="Google" id="ProtNLM"/>
    </source>
</evidence>
<keyword evidence="5 7" id="KW-0472">Membrane</keyword>
<dbReference type="GO" id="GO:0009247">
    <property type="term" value="P:glycolipid biosynthetic process"/>
    <property type="evidence" value="ECO:0007669"/>
    <property type="project" value="UniProtKB-ARBA"/>
</dbReference>
<evidence type="ECO:0000256" key="6">
    <source>
        <dbReference type="ARBA" id="ARBA00023315"/>
    </source>
</evidence>
<evidence type="ECO:0000256" key="2">
    <source>
        <dbReference type="ARBA" id="ARBA00022475"/>
    </source>
</evidence>
<keyword evidence="2" id="KW-1003">Cell membrane</keyword>
<reference evidence="8" key="1">
    <citation type="journal article" date="2014" name="Int. J. Syst. Evol. Microbiol.">
        <title>Complete genome sequence of Corynebacterium casei LMG S-19264T (=DSM 44701T), isolated from a smear-ripened cheese.</title>
        <authorList>
            <consortium name="US DOE Joint Genome Institute (JGI-PGF)"/>
            <person name="Walter F."/>
            <person name="Albersmeier A."/>
            <person name="Kalinowski J."/>
            <person name="Ruckert C."/>
        </authorList>
    </citation>
    <scope>NUCLEOTIDE SEQUENCE</scope>
    <source>
        <strain evidence="8">NBRC 110023</strain>
    </source>
</reference>
<dbReference type="CDD" id="cd07984">
    <property type="entry name" value="LPLAT_LABLAT-like"/>
    <property type="match status" value="1"/>
</dbReference>
<keyword evidence="9" id="KW-1185">Reference proteome</keyword>
<dbReference type="Proteomes" id="UP001156601">
    <property type="component" value="Unassembled WGS sequence"/>
</dbReference>
<dbReference type="PANTHER" id="PTHR30606">
    <property type="entry name" value="LIPID A BIOSYNTHESIS LAUROYL ACYLTRANSFERASE"/>
    <property type="match status" value="1"/>
</dbReference>
<keyword evidence="3" id="KW-0997">Cell inner membrane</keyword>
<gene>
    <name evidence="8" type="ORF">GCM10007852_16540</name>
</gene>
<keyword evidence="4" id="KW-0808">Transferase</keyword>
<dbReference type="EMBL" id="BSOT01000005">
    <property type="protein sequence ID" value="GLR70746.1"/>
    <property type="molecule type" value="Genomic_DNA"/>
</dbReference>
<evidence type="ECO:0000256" key="5">
    <source>
        <dbReference type="ARBA" id="ARBA00023136"/>
    </source>
</evidence>